<keyword evidence="7 13" id="KW-0547">Nucleotide-binding</keyword>
<comment type="pathway">
    <text evidence="13">Sulfur metabolism; glutathione biosynthesis; glutathione from L-cysteine and L-glutamate: step 2/2.</text>
</comment>
<dbReference type="InterPro" id="IPR013815">
    <property type="entry name" value="ATP_grasp_subdomain_1"/>
</dbReference>
<name>A0A9W6DDG2_9FIRM</name>
<evidence type="ECO:0000256" key="5">
    <source>
        <dbReference type="ARBA" id="ARBA00022684"/>
    </source>
</evidence>
<proteinExistence type="inferred from homology"/>
<keyword evidence="5 13" id="KW-0317">Glutathione biosynthesis</keyword>
<dbReference type="InterPro" id="IPR014746">
    <property type="entry name" value="Gln_synth/guanido_kin_cat_dom"/>
</dbReference>
<keyword evidence="10" id="KW-0464">Manganese</keyword>
<dbReference type="RefSeq" id="WP_281813552.1">
    <property type="nucleotide sequence ID" value="NZ_BRLB01000002.1"/>
</dbReference>
<dbReference type="PANTHER" id="PTHR38761">
    <property type="entry name" value="GLUTAMATE--CYSTEINE LIGASE"/>
    <property type="match status" value="1"/>
</dbReference>
<evidence type="ECO:0000259" key="14">
    <source>
        <dbReference type="PROSITE" id="PS50975"/>
    </source>
</evidence>
<dbReference type="InterPro" id="IPR007370">
    <property type="entry name" value="Glu_cys_ligase"/>
</dbReference>
<comment type="cofactor">
    <cofactor evidence="1">
        <name>Mn(2+)</name>
        <dbReference type="ChEBI" id="CHEBI:29035"/>
    </cofactor>
</comment>
<dbReference type="EC" id="6.3.2.2" evidence="13"/>
<keyword evidence="8 13" id="KW-0067">ATP-binding</keyword>
<dbReference type="GO" id="GO:0046872">
    <property type="term" value="F:metal ion binding"/>
    <property type="evidence" value="ECO:0007669"/>
    <property type="project" value="UniProtKB-KW"/>
</dbReference>
<comment type="function">
    <text evidence="13">Synthesizes glutathione from L-glutamate and L-cysteine via gamma-L-glutamyl-L-cysteine.</text>
</comment>
<feature type="region of interest" description="Glutamate--cysteine ligase" evidence="13">
    <location>
        <begin position="1"/>
        <end position="353"/>
    </location>
</feature>
<dbReference type="NCBIfam" id="NF002688">
    <property type="entry name" value="PRK02471.1"/>
    <property type="match status" value="1"/>
</dbReference>
<keyword evidence="11 13" id="KW-0511">Multifunctional enzyme</keyword>
<dbReference type="NCBIfam" id="TIGR01435">
    <property type="entry name" value="glu_cys_lig_rel"/>
    <property type="match status" value="1"/>
</dbReference>
<keyword evidence="16" id="KW-1185">Reference proteome</keyword>
<evidence type="ECO:0000256" key="2">
    <source>
        <dbReference type="ARBA" id="ARBA00001946"/>
    </source>
</evidence>
<feature type="domain" description="ATP-grasp" evidence="14">
    <location>
        <begin position="519"/>
        <end position="774"/>
    </location>
</feature>
<comment type="similarity">
    <text evidence="13">In the N-terminal section; belongs to the glutamate--cysteine ligase type 1 family. Type 2 subfamily.</text>
</comment>
<dbReference type="InterPro" id="IPR013651">
    <property type="entry name" value="ATP-grasp_RimK-type"/>
</dbReference>
<comment type="catalytic activity">
    <reaction evidence="12 13">
        <text>L-cysteine + L-glutamate + ATP = gamma-L-glutamyl-L-cysteine + ADP + phosphate + H(+)</text>
        <dbReference type="Rhea" id="RHEA:13285"/>
        <dbReference type="ChEBI" id="CHEBI:15378"/>
        <dbReference type="ChEBI" id="CHEBI:29985"/>
        <dbReference type="ChEBI" id="CHEBI:30616"/>
        <dbReference type="ChEBI" id="CHEBI:35235"/>
        <dbReference type="ChEBI" id="CHEBI:43474"/>
        <dbReference type="ChEBI" id="CHEBI:58173"/>
        <dbReference type="ChEBI" id="CHEBI:456216"/>
        <dbReference type="EC" id="6.3.2.2"/>
    </reaction>
</comment>
<dbReference type="EMBL" id="BRLB01000002">
    <property type="protein sequence ID" value="GKX28786.1"/>
    <property type="molecule type" value="Genomic_DNA"/>
</dbReference>
<dbReference type="InterPro" id="IPR011095">
    <property type="entry name" value="Dala_Dala_lig_C"/>
</dbReference>
<dbReference type="SUPFAM" id="SSF56059">
    <property type="entry name" value="Glutathione synthetase ATP-binding domain-like"/>
    <property type="match status" value="1"/>
</dbReference>
<evidence type="ECO:0000256" key="11">
    <source>
        <dbReference type="ARBA" id="ARBA00023268"/>
    </source>
</evidence>
<comment type="subunit">
    <text evidence="13">Monomer.</text>
</comment>
<keyword evidence="4 13" id="KW-0436">Ligase</keyword>
<dbReference type="HAMAP" id="MF_00782">
    <property type="entry name" value="Glut_biosynth"/>
    <property type="match status" value="1"/>
</dbReference>
<evidence type="ECO:0000256" key="12">
    <source>
        <dbReference type="ARBA" id="ARBA00048819"/>
    </source>
</evidence>
<dbReference type="PANTHER" id="PTHR38761:SF1">
    <property type="entry name" value="GLUTAMATE--CYSTEINE LIGASE"/>
    <property type="match status" value="1"/>
</dbReference>
<dbReference type="InterPro" id="IPR040657">
    <property type="entry name" value="GshAB_ATP-grasp"/>
</dbReference>
<evidence type="ECO:0000256" key="4">
    <source>
        <dbReference type="ARBA" id="ARBA00022598"/>
    </source>
</evidence>
<evidence type="ECO:0000256" key="13">
    <source>
        <dbReference type="HAMAP-Rule" id="MF_00782"/>
    </source>
</evidence>
<evidence type="ECO:0000256" key="6">
    <source>
        <dbReference type="ARBA" id="ARBA00022723"/>
    </source>
</evidence>
<evidence type="ECO:0000256" key="1">
    <source>
        <dbReference type="ARBA" id="ARBA00001936"/>
    </source>
</evidence>
<comment type="pathway">
    <text evidence="3 13">Sulfur metabolism; glutathione biosynthesis; glutathione from L-cysteine and L-glutamate: step 1/2.</text>
</comment>
<dbReference type="InterPro" id="IPR006335">
    <property type="entry name" value="Glut_biosynth"/>
</dbReference>
<dbReference type="GO" id="GO:0008716">
    <property type="term" value="F:D-alanine-D-alanine ligase activity"/>
    <property type="evidence" value="ECO:0007669"/>
    <property type="project" value="InterPro"/>
</dbReference>
<comment type="catalytic activity">
    <reaction evidence="13">
        <text>gamma-L-glutamyl-L-cysteine + glycine + ATP = glutathione + ADP + phosphate + H(+)</text>
        <dbReference type="Rhea" id="RHEA:13557"/>
        <dbReference type="ChEBI" id="CHEBI:15378"/>
        <dbReference type="ChEBI" id="CHEBI:30616"/>
        <dbReference type="ChEBI" id="CHEBI:43474"/>
        <dbReference type="ChEBI" id="CHEBI:57305"/>
        <dbReference type="ChEBI" id="CHEBI:57925"/>
        <dbReference type="ChEBI" id="CHEBI:58173"/>
        <dbReference type="ChEBI" id="CHEBI:456216"/>
        <dbReference type="EC" id="6.3.2.3"/>
    </reaction>
</comment>
<organism evidence="15 16">
    <name type="scientific">Vallitalea longa</name>
    <dbReference type="NCBI Taxonomy" id="2936439"/>
    <lineage>
        <taxon>Bacteria</taxon>
        <taxon>Bacillati</taxon>
        <taxon>Bacillota</taxon>
        <taxon>Clostridia</taxon>
        <taxon>Lachnospirales</taxon>
        <taxon>Vallitaleaceae</taxon>
        <taxon>Vallitalea</taxon>
    </lineage>
</organism>
<dbReference type="Pfam" id="PF08443">
    <property type="entry name" value="RimK"/>
    <property type="match status" value="1"/>
</dbReference>
<dbReference type="PROSITE" id="PS50975">
    <property type="entry name" value="ATP_GRASP"/>
    <property type="match status" value="1"/>
</dbReference>
<dbReference type="Gene3D" id="3.30.590.20">
    <property type="match status" value="1"/>
</dbReference>
<evidence type="ECO:0000256" key="8">
    <source>
        <dbReference type="ARBA" id="ARBA00022840"/>
    </source>
</evidence>
<dbReference type="Pfam" id="PF04262">
    <property type="entry name" value="Glu_cys_ligase"/>
    <property type="match status" value="2"/>
</dbReference>
<dbReference type="Pfam" id="PF18419">
    <property type="entry name" value="ATP-grasp_6"/>
    <property type="match status" value="1"/>
</dbReference>
<sequence length="775" mass="89284">MLNLNRELVQCIKDNHLENDLLKGKFGIEKENIRINNNGELVKTPHSKHFGDKLLNPYITTDFSESQVEMITPVCNSIDEAYNYLETIQNVVSVTIDNEFLWPESVPPILPNENEIPLARYNTNEKLVKNNANMYRKYLADKYGRKKQLISGIHLNFSLDDDFINKLYNSSLSQLSYREYKDEMYMKIMRNITRLSWFIIKMFGSSPVIHETYYDSCNLENLKIDKFKNTISIRNGRCGYKNINNFYVPLNSLENYITSIREMIDSGKLIGSKEYYSVIRPKSNKGNLSAIEKHGIDYLELRLLDINPLFKLGVNISDLYLIHLLIILALILEDSEMNESLFYESINNNQVVAEKGRMDNLKINWKGKRVDVKSMSLHIMDTIEEVVNIIDPPIETYKNIIATYRDMVIDNKNLYSSIIYEQIKQKGFIEFHIKKAIDYAKDSLSKRFNFIGYEDMELSTQILILDAIKRGVKVEILDRNDNFIMLSAKDKVEYVKQATKTSKDNYSTVLIMENKLVTKKILESSGLKAPLGEEFTKIDLAQKEYYRYNNKNIVIKPNSTNFGIGITIFKESFTEDEYKTALDLAFQQDDTILIEEFIEGKEYRVLVIDNKVAGVLLRVPANVKGDGTSSIKQLVMEKNKNILRGQNYRKPLEKIKLGIPEKMFLTQQKLDFDSVIEKNRIVYLRENSNISTGGDSIDYTDVISDSLKEIAVKASKAVGASIVGVDLMTKDITGEATDNYSIIELNFNPAIHIHCYPYKGKNRKIGEKILDLLNL</sequence>
<gene>
    <name evidence="13 15" type="primary">gshAB</name>
    <name evidence="13" type="synonym">gshF</name>
    <name evidence="15" type="ORF">SH1V18_12660</name>
</gene>
<comment type="caution">
    <text evidence="15">The sequence shown here is derived from an EMBL/GenBank/DDBJ whole genome shotgun (WGS) entry which is preliminary data.</text>
</comment>
<dbReference type="GO" id="GO:0005829">
    <property type="term" value="C:cytosol"/>
    <property type="evidence" value="ECO:0007669"/>
    <property type="project" value="TreeGrafter"/>
</dbReference>
<keyword evidence="9" id="KW-0460">Magnesium</keyword>
<dbReference type="AlphaFoldDB" id="A0A9W6DDG2"/>
<dbReference type="GO" id="GO:0005524">
    <property type="term" value="F:ATP binding"/>
    <property type="evidence" value="ECO:0007669"/>
    <property type="project" value="UniProtKB-UniRule"/>
</dbReference>
<keyword evidence="6" id="KW-0479">Metal-binding</keyword>
<reference evidence="15" key="1">
    <citation type="submission" date="2022-06" db="EMBL/GenBank/DDBJ databases">
        <title>Vallitalea longa sp. nov., an anaerobic bacterium isolated from marine sediment.</title>
        <authorList>
            <person name="Hirano S."/>
            <person name="Terahara T."/>
            <person name="Mori K."/>
            <person name="Hamada M."/>
            <person name="Matsumoto R."/>
            <person name="Kobayashi T."/>
        </authorList>
    </citation>
    <scope>NUCLEOTIDE SEQUENCE</scope>
    <source>
        <strain evidence="15">SH18-1</strain>
    </source>
</reference>
<dbReference type="Proteomes" id="UP001144256">
    <property type="component" value="Unassembled WGS sequence"/>
</dbReference>
<comment type="cofactor">
    <cofactor evidence="2">
        <name>Mg(2+)</name>
        <dbReference type="ChEBI" id="CHEBI:18420"/>
    </cofactor>
</comment>
<evidence type="ECO:0000313" key="16">
    <source>
        <dbReference type="Proteomes" id="UP001144256"/>
    </source>
</evidence>
<dbReference type="Gene3D" id="3.30.1490.20">
    <property type="entry name" value="ATP-grasp fold, A domain"/>
    <property type="match status" value="1"/>
</dbReference>
<dbReference type="InterPro" id="IPR006334">
    <property type="entry name" value="Glut_cys_ligase"/>
</dbReference>
<dbReference type="EC" id="6.3.2.3" evidence="13"/>
<dbReference type="SUPFAM" id="SSF55931">
    <property type="entry name" value="Glutamine synthetase/guanido kinase"/>
    <property type="match status" value="1"/>
</dbReference>
<evidence type="ECO:0000256" key="7">
    <source>
        <dbReference type="ARBA" id="ARBA00022741"/>
    </source>
</evidence>
<dbReference type="GO" id="GO:0004357">
    <property type="term" value="F:glutamate-cysteine ligase activity"/>
    <property type="evidence" value="ECO:0007669"/>
    <property type="project" value="UniProtKB-UniRule"/>
</dbReference>
<evidence type="ECO:0000256" key="10">
    <source>
        <dbReference type="ARBA" id="ARBA00023211"/>
    </source>
</evidence>
<evidence type="ECO:0000313" key="15">
    <source>
        <dbReference type="EMBL" id="GKX28786.1"/>
    </source>
</evidence>
<dbReference type="Gene3D" id="3.30.470.20">
    <property type="entry name" value="ATP-grasp fold, B domain"/>
    <property type="match status" value="2"/>
</dbReference>
<accession>A0A9W6DDG2</accession>
<evidence type="ECO:0000256" key="3">
    <source>
        <dbReference type="ARBA" id="ARBA00005006"/>
    </source>
</evidence>
<protein>
    <recommendedName>
        <fullName evidence="13">Glutathione biosynthesis bifunctional protein GshAB</fullName>
    </recommendedName>
    <alternativeName>
        <fullName evidence="13">Gamma-GCS-GS</fullName>
        <shortName evidence="13">GCS-GS</shortName>
    </alternativeName>
    <domain>
        <recommendedName>
            <fullName evidence="13">Glutamate--cysteine ligase</fullName>
            <ecNumber evidence="13">6.3.2.2</ecNumber>
        </recommendedName>
        <alternativeName>
            <fullName evidence="13">Gamma-ECS</fullName>
            <shortName evidence="13">GCS</shortName>
        </alternativeName>
        <alternativeName>
            <fullName evidence="13">Gamma-glutamylcysteine synthetase</fullName>
        </alternativeName>
    </domain>
    <domain>
        <recommendedName>
            <fullName evidence="13">Glutathione synthetase</fullName>
            <ecNumber evidence="13">6.3.2.3</ecNumber>
        </recommendedName>
        <alternativeName>
            <fullName evidence="13">GSH synthetase</fullName>
            <shortName evidence="13">GS</shortName>
            <shortName evidence="13">GSH-S</shortName>
            <shortName evidence="13">GSHase</shortName>
        </alternativeName>
        <alternativeName>
            <fullName evidence="13">Glutathione synthase</fullName>
        </alternativeName>
    </domain>
</protein>
<dbReference type="Pfam" id="PF07478">
    <property type="entry name" value="Dala_Dala_lig_C"/>
    <property type="match status" value="1"/>
</dbReference>
<dbReference type="GO" id="GO:0004363">
    <property type="term" value="F:glutathione synthase activity"/>
    <property type="evidence" value="ECO:0007669"/>
    <property type="project" value="UniProtKB-UniRule"/>
</dbReference>
<dbReference type="InterPro" id="IPR011761">
    <property type="entry name" value="ATP-grasp"/>
</dbReference>
<evidence type="ECO:0000256" key="9">
    <source>
        <dbReference type="ARBA" id="ARBA00022842"/>
    </source>
</evidence>